<dbReference type="PROSITE" id="PS51371">
    <property type="entry name" value="CBS"/>
    <property type="match status" value="2"/>
</dbReference>
<dbReference type="InterPro" id="IPR038763">
    <property type="entry name" value="DHH_sf"/>
</dbReference>
<dbReference type="InterPro" id="IPR000644">
    <property type="entry name" value="CBS_dom"/>
</dbReference>
<dbReference type="PANTHER" id="PTHR47788:SF1">
    <property type="entry name" value="A-ADDING TRNA NUCLEOTIDYLTRANSFERASE"/>
    <property type="match status" value="1"/>
</dbReference>
<keyword evidence="7" id="KW-0479">Metal-binding</keyword>
<evidence type="ECO:0000256" key="8">
    <source>
        <dbReference type="ARBA" id="ARBA00022741"/>
    </source>
</evidence>
<keyword evidence="10 12" id="KW-0694">RNA-binding</keyword>
<protein>
    <submittedName>
        <fullName evidence="14">Poly(A) polymerase</fullName>
    </submittedName>
</protein>
<evidence type="ECO:0000256" key="1">
    <source>
        <dbReference type="ARBA" id="ARBA00001946"/>
    </source>
</evidence>
<keyword evidence="6" id="KW-0548">Nucleotidyltransferase</keyword>
<dbReference type="Gene3D" id="3.30.460.10">
    <property type="entry name" value="Beta Polymerase, domain 2"/>
    <property type="match status" value="1"/>
</dbReference>
<evidence type="ECO:0000256" key="2">
    <source>
        <dbReference type="ARBA" id="ARBA00007265"/>
    </source>
</evidence>
<evidence type="ECO:0000256" key="6">
    <source>
        <dbReference type="ARBA" id="ARBA00022695"/>
    </source>
</evidence>
<dbReference type="InterPro" id="IPR002646">
    <property type="entry name" value="PolA_pol_head_dom"/>
</dbReference>
<evidence type="ECO:0000259" key="13">
    <source>
        <dbReference type="PROSITE" id="PS51371"/>
    </source>
</evidence>
<evidence type="ECO:0000256" key="12">
    <source>
        <dbReference type="RuleBase" id="RU003953"/>
    </source>
</evidence>
<comment type="cofactor">
    <cofactor evidence="1">
        <name>Mg(2+)</name>
        <dbReference type="ChEBI" id="CHEBI:18420"/>
    </cofactor>
</comment>
<comment type="caution">
    <text evidence="14">The sequence shown here is derived from an EMBL/GenBank/DDBJ whole genome shotgun (WGS) entry which is preliminary data.</text>
</comment>
<dbReference type="SMART" id="SM00116">
    <property type="entry name" value="CBS"/>
    <property type="match status" value="2"/>
</dbReference>
<evidence type="ECO:0000256" key="10">
    <source>
        <dbReference type="ARBA" id="ARBA00022884"/>
    </source>
</evidence>
<dbReference type="GO" id="GO:0046872">
    <property type="term" value="F:metal ion binding"/>
    <property type="evidence" value="ECO:0007669"/>
    <property type="project" value="UniProtKB-KW"/>
</dbReference>
<evidence type="ECO:0000313" key="15">
    <source>
        <dbReference type="Proteomes" id="UP001144471"/>
    </source>
</evidence>
<keyword evidence="9" id="KW-0460">Magnesium</keyword>
<accession>A0A9W6LMG0</accession>
<proteinExistence type="inferred from homology"/>
<dbReference type="SUPFAM" id="SSF81301">
    <property type="entry name" value="Nucleotidyltransferase"/>
    <property type="match status" value="1"/>
</dbReference>
<dbReference type="AlphaFoldDB" id="A0A9W6LMG0"/>
<dbReference type="GO" id="GO:0008033">
    <property type="term" value="P:tRNA processing"/>
    <property type="evidence" value="ECO:0007669"/>
    <property type="project" value="UniProtKB-KW"/>
</dbReference>
<dbReference type="SUPFAM" id="SSF54631">
    <property type="entry name" value="CBS-domain pair"/>
    <property type="match status" value="1"/>
</dbReference>
<dbReference type="GO" id="GO:0000049">
    <property type="term" value="F:tRNA binding"/>
    <property type="evidence" value="ECO:0007669"/>
    <property type="project" value="UniProtKB-KW"/>
</dbReference>
<dbReference type="Gene3D" id="3.90.1640.10">
    <property type="entry name" value="inorganic pyrophosphatase (n-terminal core)"/>
    <property type="match status" value="1"/>
</dbReference>
<dbReference type="Gene3D" id="3.10.580.10">
    <property type="entry name" value="CBS-domain"/>
    <property type="match status" value="1"/>
</dbReference>
<keyword evidence="3" id="KW-0820">tRNA-binding</keyword>
<dbReference type="Gene3D" id="3.10.310.30">
    <property type="match status" value="1"/>
</dbReference>
<name>A0A9W6LMG0_9FUSO</name>
<dbReference type="EMBL" id="BSDY01000005">
    <property type="protein sequence ID" value="GLI55759.1"/>
    <property type="molecule type" value="Genomic_DNA"/>
</dbReference>
<feature type="domain" description="CBS" evidence="13">
    <location>
        <begin position="377"/>
        <end position="432"/>
    </location>
</feature>
<dbReference type="Pfam" id="PF01743">
    <property type="entry name" value="PolyA_pol"/>
    <property type="match status" value="1"/>
</dbReference>
<keyword evidence="5" id="KW-0819">tRNA processing</keyword>
<keyword evidence="4 12" id="KW-0808">Transferase</keyword>
<comment type="similarity">
    <text evidence="2 12">Belongs to the tRNA nucleotidyltransferase/poly(A) polymerase family.</text>
</comment>
<dbReference type="Pfam" id="PF00571">
    <property type="entry name" value="CBS"/>
    <property type="match status" value="2"/>
</dbReference>
<reference evidence="14" key="1">
    <citation type="submission" date="2022-12" db="EMBL/GenBank/DDBJ databases">
        <title>Reference genome sequencing for broad-spectrum identification of bacterial and archaeal isolates by mass spectrometry.</title>
        <authorList>
            <person name="Sekiguchi Y."/>
            <person name="Tourlousse D.M."/>
        </authorList>
    </citation>
    <scope>NUCLEOTIDE SEQUENCE</scope>
    <source>
        <strain evidence="14">10succ1</strain>
    </source>
</reference>
<evidence type="ECO:0000256" key="9">
    <source>
        <dbReference type="ARBA" id="ARBA00022842"/>
    </source>
</evidence>
<sequence>MKIITTHIYADLDALSSMVMAKKLYPDAVMVFPGNISINVKKFITLYQDFLNIEKVKDIDFDQIEELIVVDTSKKNRIGRFGEVVDRIGSVKVYDHHPEAPEDIDAPIIRKEYGSNTSHMVEILKEVYGDKLTFETYELNAGLMGIYEDTGNFTYSNTKPIDLETAGYLLSLGGDIKVVHEYTTKGIREDQKETFLKLIEAGEILEFSVERIFLTRYYSEEFIGGVDELINKIKELEECSACFIICGNDEKANIIGRSSSMGVRLDEILEGFQGGGHWNASSVIARNTPFDKLYEDVRGLILKNIKRGKLARDIMSTPVKTIERDTKLKDAHKLMEKFGYTGLPIVDGGRLCGIISRRDVDRAIGHGFANAPVRVYMATNIVWASEEESLEEIKRKLVENEIGRVPILKNGNLMGIVTRADVLRHLFAQRKRVDRGLKEEARILREGIIDGIGAGLRKILESIRETAAREGVKAYLVGGIVRDIILGIKNEDIDIVVEGNGIEFAKSLCETLGGRKVVSHEKFKTAVVVVDDELKIDVATSRVEYYEYPTSLPTVEYGSLREDMFRRDFTINSLALEVDNNRFGDLVDYFNGYRDIRDKKIRILHNLSFIEDPTRIIRAFRFASRYGFDIAEETERLLQDSIENGFLKRVSWPRVKTELKIILGDRRPHRALEYLEKYGILKTIHPKISYSSRMKSQIEKTADSKKLLDTLGLEKWMVNFLVVLENLNSDELDLVFNKFGFSGSFRKKYHLGSTKRKKILEELSIARKNSRIYDILKEVTNEIIVLLYLEGNRELKENIEKYVYTLRDAECMVGGRDLIEMGEAPGDHFKDILKDVFYFQLDNPGSGREELLEILEEKFRKN</sequence>
<evidence type="ECO:0000256" key="7">
    <source>
        <dbReference type="ARBA" id="ARBA00022723"/>
    </source>
</evidence>
<dbReference type="SUPFAM" id="SSF81891">
    <property type="entry name" value="Poly A polymerase C-terminal region-like"/>
    <property type="match status" value="1"/>
</dbReference>
<organism evidence="14 15">
    <name type="scientific">Propionigenium maris DSM 9537</name>
    <dbReference type="NCBI Taxonomy" id="1123000"/>
    <lineage>
        <taxon>Bacteria</taxon>
        <taxon>Fusobacteriati</taxon>
        <taxon>Fusobacteriota</taxon>
        <taxon>Fusobacteriia</taxon>
        <taxon>Fusobacteriales</taxon>
        <taxon>Fusobacteriaceae</taxon>
        <taxon>Propionigenium</taxon>
    </lineage>
</organism>
<evidence type="ECO:0000256" key="3">
    <source>
        <dbReference type="ARBA" id="ARBA00022555"/>
    </source>
</evidence>
<dbReference type="PANTHER" id="PTHR47788">
    <property type="entry name" value="POLYA POLYMERASE"/>
    <property type="match status" value="1"/>
</dbReference>
<dbReference type="CDD" id="cd05398">
    <property type="entry name" value="NT_ClassII-CCAase"/>
    <property type="match status" value="1"/>
</dbReference>
<gene>
    <name evidence="14" type="ORF">PM10SUCC1_12730</name>
</gene>
<dbReference type="GO" id="GO:0000166">
    <property type="term" value="F:nucleotide binding"/>
    <property type="evidence" value="ECO:0007669"/>
    <property type="project" value="UniProtKB-KW"/>
</dbReference>
<keyword evidence="8" id="KW-0547">Nucleotide-binding</keyword>
<dbReference type="SUPFAM" id="SSF64182">
    <property type="entry name" value="DHH phosphoesterases"/>
    <property type="match status" value="1"/>
</dbReference>
<dbReference type="Pfam" id="PF12627">
    <property type="entry name" value="PolyA_pol_RNAbd"/>
    <property type="match status" value="1"/>
</dbReference>
<dbReference type="InterPro" id="IPR043519">
    <property type="entry name" value="NT_sf"/>
</dbReference>
<feature type="domain" description="CBS" evidence="13">
    <location>
        <begin position="315"/>
        <end position="373"/>
    </location>
</feature>
<evidence type="ECO:0000256" key="11">
    <source>
        <dbReference type="PROSITE-ProRule" id="PRU00703"/>
    </source>
</evidence>
<dbReference type="InterPro" id="IPR046342">
    <property type="entry name" value="CBS_dom_sf"/>
</dbReference>
<dbReference type="CDD" id="cd04595">
    <property type="entry name" value="CBS_pair_DHH_polyA_Pol_assoc"/>
    <property type="match status" value="1"/>
</dbReference>
<dbReference type="RefSeq" id="WP_281834436.1">
    <property type="nucleotide sequence ID" value="NZ_BSDY01000005.1"/>
</dbReference>
<evidence type="ECO:0000256" key="5">
    <source>
        <dbReference type="ARBA" id="ARBA00022694"/>
    </source>
</evidence>
<evidence type="ECO:0000313" key="14">
    <source>
        <dbReference type="EMBL" id="GLI55759.1"/>
    </source>
</evidence>
<dbReference type="Gene3D" id="1.10.3090.10">
    <property type="entry name" value="cca-adding enzyme, domain 2"/>
    <property type="match status" value="1"/>
</dbReference>
<dbReference type="Proteomes" id="UP001144471">
    <property type="component" value="Unassembled WGS sequence"/>
</dbReference>
<keyword evidence="11" id="KW-0129">CBS domain</keyword>
<dbReference type="InterPro" id="IPR032828">
    <property type="entry name" value="PolyA_RNA-bd"/>
</dbReference>
<evidence type="ECO:0000256" key="4">
    <source>
        <dbReference type="ARBA" id="ARBA00022679"/>
    </source>
</evidence>
<dbReference type="GO" id="GO:0016779">
    <property type="term" value="F:nucleotidyltransferase activity"/>
    <property type="evidence" value="ECO:0007669"/>
    <property type="project" value="UniProtKB-KW"/>
</dbReference>
<dbReference type="InterPro" id="IPR052390">
    <property type="entry name" value="tRNA_nt/polyA_polymerase"/>
</dbReference>
<keyword evidence="15" id="KW-1185">Reference proteome</keyword>